<organism evidence="1">
    <name type="scientific">marine sediment metagenome</name>
    <dbReference type="NCBI Taxonomy" id="412755"/>
    <lineage>
        <taxon>unclassified sequences</taxon>
        <taxon>metagenomes</taxon>
        <taxon>ecological metagenomes</taxon>
    </lineage>
</organism>
<proteinExistence type="predicted"/>
<gene>
    <name evidence="1" type="ORF">LCGC14_2004350</name>
</gene>
<comment type="caution">
    <text evidence="1">The sequence shown here is derived from an EMBL/GenBank/DDBJ whole genome shotgun (WGS) entry which is preliminary data.</text>
</comment>
<evidence type="ECO:0000313" key="1">
    <source>
        <dbReference type="EMBL" id="KKL80479.1"/>
    </source>
</evidence>
<accession>A0A0F9F2B1</accession>
<name>A0A0F9F2B1_9ZZZZ</name>
<dbReference type="EMBL" id="LAZR01022841">
    <property type="protein sequence ID" value="KKL80479.1"/>
    <property type="molecule type" value="Genomic_DNA"/>
</dbReference>
<reference evidence="1" key="1">
    <citation type="journal article" date="2015" name="Nature">
        <title>Complex archaea that bridge the gap between prokaryotes and eukaryotes.</title>
        <authorList>
            <person name="Spang A."/>
            <person name="Saw J.H."/>
            <person name="Jorgensen S.L."/>
            <person name="Zaremba-Niedzwiedzka K."/>
            <person name="Martijn J."/>
            <person name="Lind A.E."/>
            <person name="van Eijk R."/>
            <person name="Schleper C."/>
            <person name="Guy L."/>
            <person name="Ettema T.J."/>
        </authorList>
    </citation>
    <scope>NUCLEOTIDE SEQUENCE</scope>
</reference>
<sequence length="241" mass="27115">MRHDDQAFIDAYAGVEIRLPNRPLIRCRPLTVAAVAGLLPLIRRHAGGEKEAFYELMYLLPRFMWAPLRVWTPLERLRYWWSTRASRRIVARLRGVEALRVVERVLGADSVGDTDTKTGPGKVIKTLSEVNLLDHLSDFENAYGYQPDPEMSWALFTAGVERAQRYTARHLLNQMVGTQWAIGSAFGGSGTSKIEQKRITDLAYPSRGNNGAMPEGAIVLVDDPADIDKVLRQRPQDKVSE</sequence>
<dbReference type="AlphaFoldDB" id="A0A0F9F2B1"/>
<protein>
    <submittedName>
        <fullName evidence="1">Uncharacterized protein</fullName>
    </submittedName>
</protein>